<sequence>MLFSMRTSQSKAAALFGLMIAQIFCAVFFVLDVIADYREAGTEAAYHLHLYVETLATFSLVFAIVFEGKFLLAMLRRQAHLEESLSNARSAVQDIMEDRFGEWGLTPSEQDIATFLIKGFSTSEIADLRGSAEGTIKTHLNSIYRKAGVRNRTEVLSLLLDCIMVTERPAA</sequence>
<dbReference type="SUPFAM" id="SSF46894">
    <property type="entry name" value="C-terminal effector domain of the bipartite response regulators"/>
    <property type="match status" value="1"/>
</dbReference>
<dbReference type="AlphaFoldDB" id="A0A1M4MV46"/>
<feature type="domain" description="HTH luxR-type" evidence="5">
    <location>
        <begin position="98"/>
        <end position="163"/>
    </location>
</feature>
<proteinExistence type="predicted"/>
<accession>A0A1M4MV46</accession>
<reference evidence="7" key="1">
    <citation type="submission" date="2016-09" db="EMBL/GenBank/DDBJ databases">
        <authorList>
            <person name="Wibberg D."/>
        </authorList>
    </citation>
    <scope>NUCLEOTIDE SEQUENCE [LARGE SCALE GENOMIC DNA]</scope>
</reference>
<dbReference type="GO" id="GO:0006355">
    <property type="term" value="P:regulation of DNA-templated transcription"/>
    <property type="evidence" value="ECO:0007669"/>
    <property type="project" value="InterPro"/>
</dbReference>
<dbReference type="Pfam" id="PF00196">
    <property type="entry name" value="GerE"/>
    <property type="match status" value="1"/>
</dbReference>
<dbReference type="InterPro" id="IPR036388">
    <property type="entry name" value="WH-like_DNA-bd_sf"/>
</dbReference>
<name>A0A1M4MV46_9RHOB</name>
<evidence type="ECO:0000259" key="5">
    <source>
        <dbReference type="PROSITE" id="PS50043"/>
    </source>
</evidence>
<protein>
    <recommendedName>
        <fullName evidence="5">HTH luxR-type domain-containing protein</fullName>
    </recommendedName>
</protein>
<gene>
    <name evidence="6" type="ORF">KARMA_0273</name>
</gene>
<dbReference type="PANTHER" id="PTHR44688">
    <property type="entry name" value="DNA-BINDING TRANSCRIPTIONAL ACTIVATOR DEVR_DOSR"/>
    <property type="match status" value="1"/>
</dbReference>
<evidence type="ECO:0000256" key="4">
    <source>
        <dbReference type="SAM" id="Phobius"/>
    </source>
</evidence>
<evidence type="ECO:0000256" key="1">
    <source>
        <dbReference type="ARBA" id="ARBA00023015"/>
    </source>
</evidence>
<dbReference type="SMART" id="SM00421">
    <property type="entry name" value="HTH_LUXR"/>
    <property type="match status" value="1"/>
</dbReference>
<organism evidence="6 7">
    <name type="scientific">Donghicola eburneus</name>
    <dbReference type="NCBI Taxonomy" id="393278"/>
    <lineage>
        <taxon>Bacteria</taxon>
        <taxon>Pseudomonadati</taxon>
        <taxon>Pseudomonadota</taxon>
        <taxon>Alphaproteobacteria</taxon>
        <taxon>Rhodobacterales</taxon>
        <taxon>Roseobacteraceae</taxon>
        <taxon>Donghicola</taxon>
    </lineage>
</organism>
<dbReference type="PROSITE" id="PS50043">
    <property type="entry name" value="HTH_LUXR_2"/>
    <property type="match status" value="1"/>
</dbReference>
<dbReference type="EMBL" id="FMJB01000015">
    <property type="protein sequence ID" value="SCM66100.1"/>
    <property type="molecule type" value="Genomic_DNA"/>
</dbReference>
<keyword evidence="3" id="KW-0804">Transcription</keyword>
<dbReference type="RefSeq" id="WP_246802485.1">
    <property type="nucleotide sequence ID" value="NZ_FMJB01000015.1"/>
</dbReference>
<dbReference type="GO" id="GO:0003677">
    <property type="term" value="F:DNA binding"/>
    <property type="evidence" value="ECO:0007669"/>
    <property type="project" value="UniProtKB-KW"/>
</dbReference>
<keyword evidence="4" id="KW-0472">Membrane</keyword>
<evidence type="ECO:0000256" key="2">
    <source>
        <dbReference type="ARBA" id="ARBA00023125"/>
    </source>
</evidence>
<dbReference type="Gene3D" id="1.10.10.10">
    <property type="entry name" value="Winged helix-like DNA-binding domain superfamily/Winged helix DNA-binding domain"/>
    <property type="match status" value="1"/>
</dbReference>
<dbReference type="PRINTS" id="PR00038">
    <property type="entry name" value="HTHLUXR"/>
</dbReference>
<dbReference type="PANTHER" id="PTHR44688:SF16">
    <property type="entry name" value="DNA-BINDING TRANSCRIPTIONAL ACTIVATOR DEVR_DOSR"/>
    <property type="match status" value="1"/>
</dbReference>
<evidence type="ECO:0000256" key="3">
    <source>
        <dbReference type="ARBA" id="ARBA00023163"/>
    </source>
</evidence>
<dbReference type="InterPro" id="IPR016032">
    <property type="entry name" value="Sig_transdc_resp-reg_C-effctor"/>
</dbReference>
<keyword evidence="7" id="KW-1185">Reference proteome</keyword>
<dbReference type="Proteomes" id="UP000184085">
    <property type="component" value="Unassembled WGS sequence"/>
</dbReference>
<evidence type="ECO:0000313" key="7">
    <source>
        <dbReference type="Proteomes" id="UP000184085"/>
    </source>
</evidence>
<feature type="transmembrane region" description="Helical" evidence="4">
    <location>
        <begin position="55"/>
        <end position="75"/>
    </location>
</feature>
<dbReference type="InterPro" id="IPR000792">
    <property type="entry name" value="Tscrpt_reg_LuxR_C"/>
</dbReference>
<keyword evidence="1" id="KW-0805">Transcription regulation</keyword>
<feature type="transmembrane region" description="Helical" evidence="4">
    <location>
        <begin position="12"/>
        <end position="35"/>
    </location>
</feature>
<dbReference type="CDD" id="cd06170">
    <property type="entry name" value="LuxR_C_like"/>
    <property type="match status" value="1"/>
</dbReference>
<keyword evidence="2" id="KW-0238">DNA-binding</keyword>
<keyword evidence="4" id="KW-0812">Transmembrane</keyword>
<keyword evidence="4" id="KW-1133">Transmembrane helix</keyword>
<evidence type="ECO:0000313" key="6">
    <source>
        <dbReference type="EMBL" id="SCM66100.1"/>
    </source>
</evidence>